<proteinExistence type="predicted"/>
<dbReference type="Gene3D" id="3.30.70.330">
    <property type="match status" value="4"/>
</dbReference>
<dbReference type="VEuPathDB" id="TriTrypDB:LdCL_320014700"/>
<dbReference type="VEuPathDB" id="TriTrypDB:LdCL_320014600"/>
<feature type="compositionally biased region" description="Low complexity" evidence="1">
    <location>
        <begin position="295"/>
        <end position="312"/>
    </location>
</feature>
<reference evidence="4" key="1">
    <citation type="submission" date="2019-02" db="EMBL/GenBank/DDBJ databases">
        <title>FDA dAtabase for Regulatory Grade micrObial Sequences (FDA-ARGOS): Supporting development and validation of Infectious Disease Dx tests.</title>
        <authorList>
            <person name="Duncan R."/>
            <person name="Fisher C."/>
            <person name="Tallon L."/>
            <person name="Sadzewicz L."/>
            <person name="Sengamalay N."/>
            <person name="Ott S."/>
            <person name="Godinez A."/>
            <person name="Nagaraj S."/>
            <person name="Vavikolanu K."/>
            <person name="Nadendla S."/>
            <person name="Aluvathingal J."/>
            <person name="Sichtig H."/>
        </authorList>
    </citation>
    <scope>NUCLEOTIDE SEQUENCE [LARGE SCALE GENOMIC DNA]</scope>
    <source>
        <strain evidence="4">FDAARGOS_361</strain>
    </source>
</reference>
<evidence type="ECO:0000313" key="4">
    <source>
        <dbReference type="Proteomes" id="UP000318447"/>
    </source>
</evidence>
<gene>
    <name evidence="3" type="ORF">CGC21_20020</name>
</gene>
<sequence>MSTVVLSNLPMGCIESDIHRALLMYGTAVNIEMNSHASQATVTMRTKQEAQALLNRRSVNVIGTSQQQPIYGSMAPQQYPQHELNHQPQHLQQQYAQPQPSYPQQPQQMPLQSPPQSTGSYVPNTSHRSCSSGQAIMPVPPQPSRRLRVLVEDCRYPITRDVLMQMFSMIAPPVSVSCGPYGPTTTGAVEFADATAAQQAMDQFHNNAIYPNCCYVKLFFEPMWDRVDPVQPPLQSHQPHSYGGSNSGYGYPAQGPTNAPPSVQANPYSVAPHGPAQSDAYGAGWGGSDGAQYYGGSVPSSAAPPSQPGQPATDPFGRRRGGCGAGSDSANDNDPAAQHGSESRATRGMAPGPMVRGGRGAMRGGIGGRGSGTGLGAATGFSPLEPSGAPPARGGGAGVGRYPGLETNGCTVMVSCVNESVPLYDLWVLLEVFGNVNSLKRQFRDRTNVVAQFQHPGDTLTAIQYLQHCPFRGSVLRLKRFSGYQDRDTEWETKSSTDPATMAALFTTGYHHRTAPRAPVNVRGRVHPDKNLYITNLTEAISDDELKGIMKEAGFEPHAFFRRGPKGAIVAYKDTETAVDALIALHAKEVRERFLREPEPAPEEADGGEVESAVPEAAPKVAKVKAKMKGAGSLEQAWDPSAPGAGALRATAIAQLYFRMTSHHPLTILVVDAMCLVFGADGVTVQELVNYLGITEDRVRFGLEGIPAEMRCTARQLESEGSLVGAAPDAVGDSDAAQRGRRLGTGETGSKEVRYYLNYKRMLPLVYAHGTRLLLSACVTDVPPCRYVESVQQAQLAAYQKADASIAHAFFASGHPPHAEEALHTSGGVGPSNKGVGDHIDVSEAMRRRNAIRGVLCLGCTCYFLVEEFCETLTRCPRCDKDILSLCLQAIQAQLQALVREKQTLVTLLPPVRQVWKRLFAREQSQAPSAAAMASSSTAEADKTAAHNTTAGTGTSFSAAALPVRLQLDCMLSRDPFLFQQAVAFLSLYSTPFASVSDAASVVDAQEILTEREYQNRLCGRASVADQFRSLHRHASSVHVRLMSQREIDAARQQESHQKLLKRAVLPPWLRNTTALDELGGSHICASADKGAAATEEVEMNVAKEPWEMEDLRFRETIKGHVPTGGALWAAESSVARSSVTATPVQKRRRATADADEKAELTRTASFIATHYYDDEFDAVRQRRQRLQPGDSLTHTGAVDDDIGCDRCSTSEWAGLIATEQQFSSASRRTSEPLHSCSTSIGRVAMKVARPPLLHHWQLALSPRHPHQQLDSDFADDSASIHANRSRGWRGSFHMTHDTGSAHTGRRPSSNRTVTTVSSLTASFIFWGNNADGVATIITGDVLRYFFCARGAALRHCEARPDTRTGLRGVFEDRPQFYPHYCKTVWVATHACEEAGTIRDDAMLFARAADTRPLPISDSLPNLVSTLMDRQASSRPLERGGFRKANEQRAAMPVPPQVAFTSSPFADGICRSRAFGSCVMLIEPLGVLLQLFETSEDISGTLLVAVDCDTLLPWQLHELLLSDRRITVSAPVLAKRGATPVIEYEQEIHRPFPRSRALGTVRIAYGNVHSVLVQ</sequence>
<feature type="domain" description="RRM" evidence="2">
    <location>
        <begin position="411"/>
        <end position="479"/>
    </location>
</feature>
<name>A0A504X7N0_LEIDO</name>
<dbReference type="VEuPathDB" id="TriTrypDB:LdCL_320014500"/>
<feature type="domain" description="RRM" evidence="2">
    <location>
        <begin position="3"/>
        <end position="65"/>
    </location>
</feature>
<feature type="compositionally biased region" description="Low complexity" evidence="1">
    <location>
        <begin position="241"/>
        <end position="251"/>
    </location>
</feature>
<dbReference type="VEuPathDB" id="TriTrypDB:LdBPK_320900.1"/>
<comment type="caution">
    <text evidence="3">The sequence shown here is derived from an EMBL/GenBank/DDBJ whole genome shotgun (WGS) entry which is preliminary data.</text>
</comment>
<dbReference type="VEuPathDB" id="TriTrypDB:LdBPK_320910.1"/>
<dbReference type="VEuPathDB" id="TriTrypDB:LDHU3_32.1200"/>
<dbReference type="Proteomes" id="UP000318447">
    <property type="component" value="Unassembled WGS sequence"/>
</dbReference>
<feature type="compositionally biased region" description="Polar residues" evidence="1">
    <location>
        <begin position="1298"/>
        <end position="1312"/>
    </location>
</feature>
<organism evidence="3 4">
    <name type="scientific">Leishmania donovani</name>
    <dbReference type="NCBI Taxonomy" id="5661"/>
    <lineage>
        <taxon>Eukaryota</taxon>
        <taxon>Discoba</taxon>
        <taxon>Euglenozoa</taxon>
        <taxon>Kinetoplastea</taxon>
        <taxon>Metakinetoplastina</taxon>
        <taxon>Trypanosomatida</taxon>
        <taxon>Trypanosomatidae</taxon>
        <taxon>Leishmaniinae</taxon>
        <taxon>Leishmania</taxon>
    </lineage>
</organism>
<dbReference type="GO" id="GO:0003723">
    <property type="term" value="F:RNA binding"/>
    <property type="evidence" value="ECO:0007669"/>
    <property type="project" value="InterPro"/>
</dbReference>
<dbReference type="PANTHER" id="PTHR15592">
    <property type="entry name" value="MATRIN 3/NUCLEAR PROTEIN 220-RELATED"/>
    <property type="match status" value="1"/>
</dbReference>
<feature type="compositionally biased region" description="Polar residues" evidence="1">
    <location>
        <begin position="118"/>
        <end position="134"/>
    </location>
</feature>
<feature type="domain" description="RRM" evidence="2">
    <location>
        <begin position="531"/>
        <end position="598"/>
    </location>
</feature>
<dbReference type="InterPro" id="IPR012677">
    <property type="entry name" value="Nucleotide-bd_a/b_plait_sf"/>
</dbReference>
<dbReference type="FunFam" id="3.30.70.330:FF:001546">
    <property type="entry name" value="RNA-binding protein, putative"/>
    <property type="match status" value="1"/>
</dbReference>
<protein>
    <submittedName>
        <fullName evidence="3">RNA recognition motif family protein</fullName>
    </submittedName>
</protein>
<feature type="compositionally biased region" description="Gly residues" evidence="1">
    <location>
        <begin position="355"/>
        <end position="377"/>
    </location>
</feature>
<evidence type="ECO:0000256" key="1">
    <source>
        <dbReference type="SAM" id="MobiDB-lite"/>
    </source>
</evidence>
<evidence type="ECO:0000313" key="3">
    <source>
        <dbReference type="EMBL" id="TPP43605.1"/>
    </source>
</evidence>
<dbReference type="EMBL" id="RHLC01000009">
    <property type="protein sequence ID" value="TPP43605.1"/>
    <property type="molecule type" value="Genomic_DNA"/>
</dbReference>
<feature type="domain" description="RRM" evidence="2">
    <location>
        <begin position="148"/>
        <end position="217"/>
    </location>
</feature>
<feature type="region of interest" description="Disordered" evidence="1">
    <location>
        <begin position="86"/>
        <end position="141"/>
    </location>
</feature>
<feature type="compositionally biased region" description="Low complexity" evidence="1">
    <location>
        <begin position="86"/>
        <end position="117"/>
    </location>
</feature>
<dbReference type="InterPro" id="IPR000504">
    <property type="entry name" value="RRM_dom"/>
</dbReference>
<dbReference type="InterPro" id="IPR035979">
    <property type="entry name" value="RBD_domain_sf"/>
</dbReference>
<accession>A0A504X7N0</accession>
<feature type="region of interest" description="Disordered" evidence="1">
    <location>
        <begin position="230"/>
        <end position="377"/>
    </location>
</feature>
<feature type="region of interest" description="Disordered" evidence="1">
    <location>
        <begin position="1290"/>
        <end position="1312"/>
    </location>
</feature>
<dbReference type="VEuPathDB" id="TriTrypDB:LDHU3_32.1180"/>
<dbReference type="SMART" id="SM00360">
    <property type="entry name" value="RRM"/>
    <property type="match status" value="4"/>
</dbReference>
<feature type="compositionally biased region" description="Polar residues" evidence="1">
    <location>
        <begin position="255"/>
        <end position="267"/>
    </location>
</feature>
<dbReference type="VEuPathDB" id="TriTrypDB:LDHU3_32.1190"/>
<evidence type="ECO:0000259" key="2">
    <source>
        <dbReference type="SMART" id="SM00360"/>
    </source>
</evidence>
<dbReference type="SUPFAM" id="SSF54928">
    <property type="entry name" value="RNA-binding domain, RBD"/>
    <property type="match status" value="3"/>
</dbReference>